<sequence>MNNEQFRRLLQENSSNGKPKGSNGGPPPSSLGSRSRASFPMTPCIPPGLKELQT</sequence>
<dbReference type="RefSeq" id="XP_033537924.1">
    <property type="nucleotide sequence ID" value="XM_033678611.1"/>
</dbReference>
<evidence type="ECO:0000313" key="4">
    <source>
        <dbReference type="RefSeq" id="XP_033537924.1"/>
    </source>
</evidence>
<evidence type="ECO:0000256" key="1">
    <source>
        <dbReference type="SAM" id="MobiDB-lite"/>
    </source>
</evidence>
<name>A0A6G1GE25_9PEZI</name>
<proteinExistence type="predicted"/>
<dbReference type="Proteomes" id="UP000504638">
    <property type="component" value="Unplaced"/>
</dbReference>
<dbReference type="EMBL" id="ML975150">
    <property type="protein sequence ID" value="KAF1816293.1"/>
    <property type="molecule type" value="Genomic_DNA"/>
</dbReference>
<organism evidence="2">
    <name type="scientific">Eremomyces bilateralis CBS 781.70</name>
    <dbReference type="NCBI Taxonomy" id="1392243"/>
    <lineage>
        <taxon>Eukaryota</taxon>
        <taxon>Fungi</taxon>
        <taxon>Dikarya</taxon>
        <taxon>Ascomycota</taxon>
        <taxon>Pezizomycotina</taxon>
        <taxon>Dothideomycetes</taxon>
        <taxon>Dothideomycetes incertae sedis</taxon>
        <taxon>Eremomycetales</taxon>
        <taxon>Eremomycetaceae</taxon>
        <taxon>Eremomyces</taxon>
    </lineage>
</organism>
<reference evidence="2 4" key="1">
    <citation type="submission" date="2020-01" db="EMBL/GenBank/DDBJ databases">
        <authorList>
            <consortium name="DOE Joint Genome Institute"/>
            <person name="Haridas S."/>
            <person name="Albert R."/>
            <person name="Binder M."/>
            <person name="Bloem J."/>
            <person name="Labutti K."/>
            <person name="Salamov A."/>
            <person name="Andreopoulos B."/>
            <person name="Baker S.E."/>
            <person name="Barry K."/>
            <person name="Bills G."/>
            <person name="Bluhm B.H."/>
            <person name="Cannon C."/>
            <person name="Castanera R."/>
            <person name="Culley D.E."/>
            <person name="Daum C."/>
            <person name="Ezra D."/>
            <person name="Gonzalez J.B."/>
            <person name="Henrissat B."/>
            <person name="Kuo A."/>
            <person name="Liang C."/>
            <person name="Lipzen A."/>
            <person name="Lutzoni F."/>
            <person name="Magnuson J."/>
            <person name="Mondo S."/>
            <person name="Nolan M."/>
            <person name="Ohm R."/>
            <person name="Pangilinan J."/>
            <person name="Park H.-J."/>
            <person name="Ramirez L."/>
            <person name="Alfaro M."/>
            <person name="Sun H."/>
            <person name="Tritt A."/>
            <person name="Yoshinaga Y."/>
            <person name="Zwiers L.-H."/>
            <person name="Turgeon B.G."/>
            <person name="Goodwin S.B."/>
            <person name="Spatafora J.W."/>
            <person name="Crous P.W."/>
            <person name="Grigoriev I.V."/>
        </authorList>
    </citation>
    <scope>NUCLEOTIDE SEQUENCE</scope>
    <source>
        <strain evidence="2 4">CBS 781.70</strain>
    </source>
</reference>
<reference evidence="4" key="2">
    <citation type="submission" date="2020-04" db="EMBL/GenBank/DDBJ databases">
        <authorList>
            <consortium name="NCBI Genome Project"/>
        </authorList>
    </citation>
    <scope>NUCLEOTIDE SEQUENCE</scope>
    <source>
        <strain evidence="4">CBS 781.70</strain>
    </source>
</reference>
<reference evidence="4" key="3">
    <citation type="submission" date="2025-04" db="UniProtKB">
        <authorList>
            <consortium name="RefSeq"/>
        </authorList>
    </citation>
    <scope>IDENTIFICATION</scope>
    <source>
        <strain evidence="4">CBS 781.70</strain>
    </source>
</reference>
<keyword evidence="3" id="KW-1185">Reference proteome</keyword>
<dbReference type="AlphaFoldDB" id="A0A6G1GE25"/>
<dbReference type="GeneID" id="54419181"/>
<feature type="region of interest" description="Disordered" evidence="1">
    <location>
        <begin position="1"/>
        <end position="54"/>
    </location>
</feature>
<feature type="compositionally biased region" description="Low complexity" evidence="1">
    <location>
        <begin position="30"/>
        <end position="40"/>
    </location>
</feature>
<feature type="compositionally biased region" description="Basic and acidic residues" evidence="1">
    <location>
        <begin position="1"/>
        <end position="10"/>
    </location>
</feature>
<evidence type="ECO:0000313" key="3">
    <source>
        <dbReference type="Proteomes" id="UP000504638"/>
    </source>
</evidence>
<protein>
    <submittedName>
        <fullName evidence="2 4">Uncharacterized protein</fullName>
    </submittedName>
</protein>
<gene>
    <name evidence="2 4" type="ORF">P152DRAFT_454556</name>
</gene>
<accession>A0A6G1GE25</accession>
<evidence type="ECO:0000313" key="2">
    <source>
        <dbReference type="EMBL" id="KAF1816293.1"/>
    </source>
</evidence>